<dbReference type="Pfam" id="PF14845">
    <property type="entry name" value="Glycohydro_20b2"/>
    <property type="match status" value="1"/>
</dbReference>
<dbReference type="PRINTS" id="PR00738">
    <property type="entry name" value="GLHYDRLASE20"/>
</dbReference>
<dbReference type="InterPro" id="IPR029018">
    <property type="entry name" value="Hex-like_dom2"/>
</dbReference>
<evidence type="ECO:0000256" key="7">
    <source>
        <dbReference type="PIRSR" id="PIRSR625705-1"/>
    </source>
</evidence>
<keyword evidence="5" id="KW-0325">Glycoprotein</keyword>
<dbReference type="InterPro" id="IPR029019">
    <property type="entry name" value="HEX_eukaryotic_N"/>
</dbReference>
<comment type="similarity">
    <text evidence="2">Belongs to the glycosyl hydrolase 20 family.</text>
</comment>
<name>A0A4Y8S5D9_9SPHI</name>
<dbReference type="Gene3D" id="3.30.379.10">
    <property type="entry name" value="Chitobiase/beta-hexosaminidase domain 2-like"/>
    <property type="match status" value="1"/>
</dbReference>
<evidence type="ECO:0000256" key="1">
    <source>
        <dbReference type="ARBA" id="ARBA00001231"/>
    </source>
</evidence>
<dbReference type="Pfam" id="PF00728">
    <property type="entry name" value="Glyco_hydro_20"/>
    <property type="match status" value="1"/>
</dbReference>
<dbReference type="GO" id="GO:0005975">
    <property type="term" value="P:carbohydrate metabolic process"/>
    <property type="evidence" value="ECO:0007669"/>
    <property type="project" value="InterPro"/>
</dbReference>
<evidence type="ECO:0000256" key="3">
    <source>
        <dbReference type="ARBA" id="ARBA00012663"/>
    </source>
</evidence>
<dbReference type="PANTHER" id="PTHR22600">
    <property type="entry name" value="BETA-HEXOSAMINIDASE"/>
    <property type="match status" value="1"/>
</dbReference>
<dbReference type="RefSeq" id="WP_133235118.1">
    <property type="nucleotide sequence ID" value="NZ_SOZE01000033.1"/>
</dbReference>
<dbReference type="OrthoDB" id="9763537at2"/>
<evidence type="ECO:0000256" key="5">
    <source>
        <dbReference type="ARBA" id="ARBA00023180"/>
    </source>
</evidence>
<evidence type="ECO:0000259" key="9">
    <source>
        <dbReference type="Pfam" id="PF00728"/>
    </source>
</evidence>
<reference evidence="11 12" key="1">
    <citation type="journal article" date="2017" name="Int. J. Syst. Evol. Microbiol.">
        <title>Mucilaginibacterpsychrotolerans sp. nov., isolated from peatlands.</title>
        <authorList>
            <person name="Deng Y."/>
            <person name="Shen L."/>
            <person name="Xu B."/>
            <person name="Liu Y."/>
            <person name="Gu Z."/>
            <person name="Liu H."/>
            <person name="Zhou Y."/>
        </authorList>
    </citation>
    <scope>NUCLEOTIDE SEQUENCE [LARGE SCALE GENOMIC DNA]</scope>
    <source>
        <strain evidence="11 12">NH7-4</strain>
    </source>
</reference>
<dbReference type="GO" id="GO:0016020">
    <property type="term" value="C:membrane"/>
    <property type="evidence" value="ECO:0007669"/>
    <property type="project" value="TreeGrafter"/>
</dbReference>
<dbReference type="InterPro" id="IPR017853">
    <property type="entry name" value="GH"/>
</dbReference>
<dbReference type="Proteomes" id="UP000297540">
    <property type="component" value="Unassembled WGS sequence"/>
</dbReference>
<keyword evidence="8" id="KW-0732">Signal</keyword>
<dbReference type="EMBL" id="SOZE01000033">
    <property type="protein sequence ID" value="TFF34199.1"/>
    <property type="molecule type" value="Genomic_DNA"/>
</dbReference>
<dbReference type="EC" id="3.2.1.52" evidence="3"/>
<dbReference type="SUPFAM" id="SSF51445">
    <property type="entry name" value="(Trans)glycosidases"/>
    <property type="match status" value="1"/>
</dbReference>
<feature type="signal peptide" evidence="8">
    <location>
        <begin position="1"/>
        <end position="20"/>
    </location>
</feature>
<keyword evidence="4" id="KW-0378">Hydrolase</keyword>
<dbReference type="SUPFAM" id="SSF55545">
    <property type="entry name" value="beta-N-acetylhexosaminidase-like domain"/>
    <property type="match status" value="1"/>
</dbReference>
<keyword evidence="6" id="KW-0326">Glycosidase</keyword>
<dbReference type="InterPro" id="IPR025705">
    <property type="entry name" value="Beta_hexosaminidase_sua/sub"/>
</dbReference>
<dbReference type="InterPro" id="IPR015883">
    <property type="entry name" value="Glyco_hydro_20_cat"/>
</dbReference>
<evidence type="ECO:0000313" key="11">
    <source>
        <dbReference type="EMBL" id="TFF34199.1"/>
    </source>
</evidence>
<comment type="caution">
    <text evidence="11">The sequence shown here is derived from an EMBL/GenBank/DDBJ whole genome shotgun (WGS) entry which is preliminary data.</text>
</comment>
<evidence type="ECO:0000256" key="8">
    <source>
        <dbReference type="SAM" id="SignalP"/>
    </source>
</evidence>
<sequence length="708" mass="79056">MIKKLLPIVLLMLLAATANAQTQQVTTLMPMPKSITVVDGKFALTPSFTIAVKTDAADATLYFGVNRALQTLNRRTQLFFKQQRITASDKADSASLLITVRANAGVVIGQDESYSITVSAKQIKLEAPNTTGALHGLETFLQLVQYDDTGYYLPIAKINDSPRFVWRGLMIDVARHFIPLDVIERNIDAMAAVKMNVLHLHLSDDEGFRIESKVFPELQKKGSFGEYFTQSEIKDLIAYAKKRGVMIVPEFDMPGHTTGFLAGYPSLSATPGKTYMPGPRFSPGDKPMGLMDIMKMLSTAPTPTFDPSKESTYLFLNKFLGEMSALFPSPYIHIGADENNGVAWKNNPAIVAFMKDKKIADTHALQAYFVSRVQKILTKHHKHTTGWEELLSKDLPKDVAVQVWQDGTKARSAAGLGHPVIISNGFYLDLFMPAYIHYQNYLFANKLEYALAAKVLGGEAAQWAEAMDKNNAETRMWPRTAAIAERLWSPVEVNDVDDMYRRLAVLSRQLDDIGLQHISEYEKGLRRLNDGGDIIALKTLADVLSPVKGYKKLFAKMTKTPSASYQTAPLATLSDVIMVDSEVKRKFRALVKSYLQSPDHHSYEAINAMLMQWANQYADLQSMPGKAQLNADIMRHAKNMSDAGFVGLEALKKWREKEQPSADWIKQQMAKLQRTKQVYGEAEIAVIPEIEALVNQKLAPEPTSYPMF</sequence>
<feature type="chain" id="PRO_5021399935" description="beta-N-acetylhexosaminidase" evidence="8">
    <location>
        <begin position="21"/>
        <end position="708"/>
    </location>
</feature>
<dbReference type="AlphaFoldDB" id="A0A4Y8S5D9"/>
<dbReference type="Gene3D" id="3.20.20.80">
    <property type="entry name" value="Glycosidases"/>
    <property type="match status" value="1"/>
</dbReference>
<accession>A0A4Y8S5D9</accession>
<evidence type="ECO:0000313" key="12">
    <source>
        <dbReference type="Proteomes" id="UP000297540"/>
    </source>
</evidence>
<evidence type="ECO:0000259" key="10">
    <source>
        <dbReference type="Pfam" id="PF14845"/>
    </source>
</evidence>
<proteinExistence type="inferred from homology"/>
<evidence type="ECO:0000256" key="2">
    <source>
        <dbReference type="ARBA" id="ARBA00006285"/>
    </source>
</evidence>
<gene>
    <name evidence="11" type="ORF">E2R66_22710</name>
</gene>
<evidence type="ECO:0000256" key="6">
    <source>
        <dbReference type="ARBA" id="ARBA00023295"/>
    </source>
</evidence>
<dbReference type="GO" id="GO:0030203">
    <property type="term" value="P:glycosaminoglycan metabolic process"/>
    <property type="evidence" value="ECO:0007669"/>
    <property type="project" value="TreeGrafter"/>
</dbReference>
<keyword evidence="12" id="KW-1185">Reference proteome</keyword>
<dbReference type="GO" id="GO:0004563">
    <property type="term" value="F:beta-N-acetylhexosaminidase activity"/>
    <property type="evidence" value="ECO:0007669"/>
    <property type="project" value="UniProtKB-EC"/>
</dbReference>
<evidence type="ECO:0000256" key="4">
    <source>
        <dbReference type="ARBA" id="ARBA00022801"/>
    </source>
</evidence>
<protein>
    <recommendedName>
        <fullName evidence="3">beta-N-acetylhexosaminidase</fullName>
        <ecNumber evidence="3">3.2.1.52</ecNumber>
    </recommendedName>
</protein>
<feature type="domain" description="Glycoside hydrolase family 20 catalytic" evidence="9">
    <location>
        <begin position="164"/>
        <end position="490"/>
    </location>
</feature>
<feature type="domain" description="Beta-hexosaminidase eukaryotic type N-terminal" evidence="10">
    <location>
        <begin position="28"/>
        <end position="143"/>
    </location>
</feature>
<feature type="active site" description="Proton donor" evidence="7">
    <location>
        <position position="338"/>
    </location>
</feature>
<comment type="catalytic activity">
    <reaction evidence="1">
        <text>Hydrolysis of terminal non-reducing N-acetyl-D-hexosamine residues in N-acetyl-beta-D-hexosaminides.</text>
        <dbReference type="EC" id="3.2.1.52"/>
    </reaction>
</comment>
<organism evidence="11 12">
    <name type="scientific">Mucilaginibacter psychrotolerans</name>
    <dbReference type="NCBI Taxonomy" id="1524096"/>
    <lineage>
        <taxon>Bacteria</taxon>
        <taxon>Pseudomonadati</taxon>
        <taxon>Bacteroidota</taxon>
        <taxon>Sphingobacteriia</taxon>
        <taxon>Sphingobacteriales</taxon>
        <taxon>Sphingobacteriaceae</taxon>
        <taxon>Mucilaginibacter</taxon>
    </lineage>
</organism>
<dbReference type="PANTHER" id="PTHR22600:SF57">
    <property type="entry name" value="BETA-N-ACETYLHEXOSAMINIDASE"/>
    <property type="match status" value="1"/>
</dbReference>